<organism evidence="1">
    <name type="scientific">uncultured Sulfurovum sp</name>
    <dbReference type="NCBI Taxonomy" id="269237"/>
    <lineage>
        <taxon>Bacteria</taxon>
        <taxon>Pseudomonadati</taxon>
        <taxon>Campylobacterota</taxon>
        <taxon>Epsilonproteobacteria</taxon>
        <taxon>Campylobacterales</taxon>
        <taxon>Sulfurovaceae</taxon>
        <taxon>Sulfurovum</taxon>
        <taxon>environmental samples</taxon>
    </lineage>
</organism>
<proteinExistence type="predicted"/>
<dbReference type="EMBL" id="CACVAX010000013">
    <property type="protein sequence ID" value="CAA6805341.1"/>
    <property type="molecule type" value="Genomic_DNA"/>
</dbReference>
<dbReference type="AlphaFoldDB" id="A0A6S6SKH9"/>
<protein>
    <submittedName>
        <fullName evidence="1">Uncharacterized protein</fullName>
    </submittedName>
</protein>
<reference evidence="1" key="1">
    <citation type="submission" date="2020-01" db="EMBL/GenBank/DDBJ databases">
        <authorList>
            <person name="Meier V. D."/>
            <person name="Meier V D."/>
        </authorList>
    </citation>
    <scope>NUCLEOTIDE SEQUENCE</scope>
    <source>
        <strain evidence="1">HLG_WM_MAG_04</strain>
    </source>
</reference>
<evidence type="ECO:0000313" key="1">
    <source>
        <dbReference type="EMBL" id="CAA6805341.1"/>
    </source>
</evidence>
<accession>A0A6S6SKH9</accession>
<name>A0A6S6SKH9_9BACT</name>
<gene>
    <name evidence="1" type="ORF">HELGO_WM3065</name>
</gene>
<sequence length="90" mass="10702">MTTKKDNPKHWNLCPIKEVAQFTGFTEQNIRDRYKKVEGKENLYNAMQVMTYLNKESITMEELVLLVEMYLGTTLKSKLLIEMINRNWVD</sequence>